<evidence type="ECO:0000256" key="1">
    <source>
        <dbReference type="SAM" id="MobiDB-lite"/>
    </source>
</evidence>
<evidence type="ECO:0000313" key="3">
    <source>
        <dbReference type="Proteomes" id="UP001596514"/>
    </source>
</evidence>
<comment type="caution">
    <text evidence="2">The sequence shown here is derived from an EMBL/GenBank/DDBJ whole genome shotgun (WGS) entry which is preliminary data.</text>
</comment>
<protein>
    <submittedName>
        <fullName evidence="2">Uncharacterized protein</fullName>
    </submittedName>
</protein>
<gene>
    <name evidence="2" type="ORF">ACFQVD_27945</name>
</gene>
<dbReference type="Proteomes" id="UP001596514">
    <property type="component" value="Unassembled WGS sequence"/>
</dbReference>
<sequence length="234" mass="25636">MDSYGQTEYERAEQIVDELSNRIYTALRDGGLEASPLIELACLLEEWGASLPVTRELLERPTADLTATDLPRLGKALLDETGFGPTFALDPTLLVPLEQELKIVERDVRTTGITGTLRMIVPDWDSMGGAWVEFQGICQGNGLGPGAGLARIADATQEVIMEMIWRAWPVCSTHDRGLRAEMEDEIAVWRCTAAGTHIVAPVGELPPERHQPPTDRSVRNLGNTSSSPLESWAT</sequence>
<dbReference type="EMBL" id="JBHTEE010000001">
    <property type="protein sequence ID" value="MFC7603952.1"/>
    <property type="molecule type" value="Genomic_DNA"/>
</dbReference>
<reference evidence="3" key="1">
    <citation type="journal article" date="2019" name="Int. J. Syst. Evol. Microbiol.">
        <title>The Global Catalogue of Microorganisms (GCM) 10K type strain sequencing project: providing services to taxonomists for standard genome sequencing and annotation.</title>
        <authorList>
            <consortium name="The Broad Institute Genomics Platform"/>
            <consortium name="The Broad Institute Genome Sequencing Center for Infectious Disease"/>
            <person name="Wu L."/>
            <person name="Ma J."/>
        </authorList>
    </citation>
    <scope>NUCLEOTIDE SEQUENCE [LARGE SCALE GENOMIC DNA]</scope>
    <source>
        <strain evidence="3">JCM 10083</strain>
    </source>
</reference>
<feature type="compositionally biased region" description="Polar residues" evidence="1">
    <location>
        <begin position="220"/>
        <end position="234"/>
    </location>
</feature>
<name>A0ABW2T6B6_9ACTN</name>
<feature type="compositionally biased region" description="Basic and acidic residues" evidence="1">
    <location>
        <begin position="206"/>
        <end position="218"/>
    </location>
</feature>
<organism evidence="2 3">
    <name type="scientific">Streptosporangium amethystogenes subsp. fukuiense</name>
    <dbReference type="NCBI Taxonomy" id="698418"/>
    <lineage>
        <taxon>Bacteria</taxon>
        <taxon>Bacillati</taxon>
        <taxon>Actinomycetota</taxon>
        <taxon>Actinomycetes</taxon>
        <taxon>Streptosporangiales</taxon>
        <taxon>Streptosporangiaceae</taxon>
        <taxon>Streptosporangium</taxon>
    </lineage>
</organism>
<dbReference type="RefSeq" id="WP_343964919.1">
    <property type="nucleotide sequence ID" value="NZ_BAAAGK010000025.1"/>
</dbReference>
<evidence type="ECO:0000313" key="2">
    <source>
        <dbReference type="EMBL" id="MFC7603952.1"/>
    </source>
</evidence>
<proteinExistence type="predicted"/>
<accession>A0ABW2T6B6</accession>
<keyword evidence="3" id="KW-1185">Reference proteome</keyword>
<feature type="region of interest" description="Disordered" evidence="1">
    <location>
        <begin position="202"/>
        <end position="234"/>
    </location>
</feature>